<dbReference type="PROSITE" id="PS50089">
    <property type="entry name" value="ZF_RING_2"/>
    <property type="match status" value="1"/>
</dbReference>
<reference evidence="9" key="1">
    <citation type="submission" date="2025-08" db="UniProtKB">
        <authorList>
            <consortium name="RefSeq"/>
        </authorList>
    </citation>
    <scope>IDENTIFICATION</scope>
    <source>
        <tissue evidence="9">White muscle</tissue>
    </source>
</reference>
<dbReference type="GO" id="GO:0008270">
    <property type="term" value="F:zinc ion binding"/>
    <property type="evidence" value="ECO:0007669"/>
    <property type="project" value="UniProtKB-KW"/>
</dbReference>
<evidence type="ECO:0000259" key="7">
    <source>
        <dbReference type="PROSITE" id="PS50119"/>
    </source>
</evidence>
<dbReference type="Gene3D" id="4.10.830.40">
    <property type="match status" value="1"/>
</dbReference>
<dbReference type="InterPro" id="IPR058030">
    <property type="entry name" value="TRIM8/14/16/25/29/45/65_CC"/>
</dbReference>
<dbReference type="InterPro" id="IPR051051">
    <property type="entry name" value="E3_ubiq-ligase_TRIM/RNF"/>
</dbReference>
<keyword evidence="5" id="KW-0175">Coiled coil</keyword>
<dbReference type="Pfam" id="PF25600">
    <property type="entry name" value="TRIM_CC"/>
    <property type="match status" value="1"/>
</dbReference>
<feature type="coiled-coil region" evidence="5">
    <location>
        <begin position="264"/>
        <end position="301"/>
    </location>
</feature>
<dbReference type="InterPro" id="IPR001841">
    <property type="entry name" value="Znf_RING"/>
</dbReference>
<evidence type="ECO:0000256" key="1">
    <source>
        <dbReference type="ARBA" id="ARBA00022723"/>
    </source>
</evidence>
<gene>
    <name evidence="9" type="primary">LOC120053987</name>
</gene>
<dbReference type="PROSITE" id="PS50119">
    <property type="entry name" value="ZF_BBOX"/>
    <property type="match status" value="1"/>
</dbReference>
<dbReference type="AlphaFoldDB" id="A0A8U1ETI5"/>
<keyword evidence="2 4" id="KW-0863">Zinc-finger</keyword>
<organism evidence="8 9">
    <name type="scientific">Salvelinus namaycush</name>
    <name type="common">Lake trout</name>
    <name type="synonym">Salmo namaycush</name>
    <dbReference type="NCBI Taxonomy" id="8040"/>
    <lineage>
        <taxon>Eukaryota</taxon>
        <taxon>Metazoa</taxon>
        <taxon>Chordata</taxon>
        <taxon>Craniata</taxon>
        <taxon>Vertebrata</taxon>
        <taxon>Euteleostomi</taxon>
        <taxon>Actinopterygii</taxon>
        <taxon>Neopterygii</taxon>
        <taxon>Teleostei</taxon>
        <taxon>Protacanthopterygii</taxon>
        <taxon>Salmoniformes</taxon>
        <taxon>Salmonidae</taxon>
        <taxon>Salmoninae</taxon>
        <taxon>Salvelinus</taxon>
    </lineage>
</organism>
<dbReference type="PROSITE" id="PS00518">
    <property type="entry name" value="ZF_RING_1"/>
    <property type="match status" value="1"/>
</dbReference>
<evidence type="ECO:0000313" key="9">
    <source>
        <dbReference type="RefSeq" id="XP_038857266.1"/>
    </source>
</evidence>
<protein>
    <submittedName>
        <fullName evidence="9">E3 ubiquitin/ISG15 ligase TRIM25-like isoform X2</fullName>
    </submittedName>
</protein>
<evidence type="ECO:0000256" key="4">
    <source>
        <dbReference type="PROSITE-ProRule" id="PRU00024"/>
    </source>
</evidence>
<proteinExistence type="predicted"/>
<dbReference type="CDD" id="cd19769">
    <property type="entry name" value="Bbox2_TRIM16-like"/>
    <property type="match status" value="1"/>
</dbReference>
<evidence type="ECO:0000313" key="8">
    <source>
        <dbReference type="Proteomes" id="UP000808372"/>
    </source>
</evidence>
<keyword evidence="8" id="KW-1185">Reference proteome</keyword>
<evidence type="ECO:0000256" key="5">
    <source>
        <dbReference type="SAM" id="Coils"/>
    </source>
</evidence>
<dbReference type="PANTHER" id="PTHR25465">
    <property type="entry name" value="B-BOX DOMAIN CONTAINING"/>
    <property type="match status" value="1"/>
</dbReference>
<dbReference type="Pfam" id="PF00643">
    <property type="entry name" value="zf-B_box"/>
    <property type="match status" value="1"/>
</dbReference>
<dbReference type="InterPro" id="IPR000315">
    <property type="entry name" value="Znf_B-box"/>
</dbReference>
<dbReference type="SMART" id="SM00184">
    <property type="entry name" value="RING"/>
    <property type="match status" value="1"/>
</dbReference>
<dbReference type="Pfam" id="PF15227">
    <property type="entry name" value="zf-C3HC4_4"/>
    <property type="match status" value="1"/>
</dbReference>
<keyword evidence="3" id="KW-0862">Zinc</keyword>
<sequence>MCFKMAEAMDTISCSICLEILKDPVTIPCGHSYCIGCIKGYWDQEDQKLVCSCPQCRQTFNPRPYLNRNTVMAEMVKTLTEKNTKKKTKLQAAPPAHCYAGPGDVECDVCTGRKLKAVKSCLVCLASYCETHLQPHYESPAFKKHKLVKASPQLQEKICSHHDKLLEVYCRTDQQCICYLCMLDKHKGHDTVSAAAEIAEKQRQLGEKFKQRIKEREKEMLEVRQAVKSFKRSTQAAVQSSEKIFTELIRIIEGRGTEVKELIRAQEKANVSRAEGLLKQLEQEVAELKRREAELEQLSHTEDHIHFLQSFQSLCVPPGSEALPSITINHQVSFEDVMKSVSELRNRLEDICAGEIIKMSVQRKCHGHYLSVRTSHCPTSWAQDQRRVLEILLPADFGSQHTNSTFVPV</sequence>
<evidence type="ECO:0000256" key="3">
    <source>
        <dbReference type="ARBA" id="ARBA00022833"/>
    </source>
</evidence>
<dbReference type="Proteomes" id="UP000808372">
    <property type="component" value="Chromosome 9"/>
</dbReference>
<evidence type="ECO:0000256" key="2">
    <source>
        <dbReference type="ARBA" id="ARBA00022771"/>
    </source>
</evidence>
<name>A0A8U1ETI5_SALNM</name>
<feature type="domain" description="B box-type" evidence="7">
    <location>
        <begin position="154"/>
        <end position="194"/>
    </location>
</feature>
<dbReference type="PANTHER" id="PTHR25465:SF5">
    <property type="entry name" value="E3 UBIQUITIN_ISG15 LIGASE TRIM25-RELATED"/>
    <property type="match status" value="1"/>
</dbReference>
<dbReference type="Gene3D" id="3.30.160.60">
    <property type="entry name" value="Classic Zinc Finger"/>
    <property type="match status" value="1"/>
</dbReference>
<dbReference type="Gene3D" id="3.30.40.10">
    <property type="entry name" value="Zinc/RING finger domain, C3HC4 (zinc finger)"/>
    <property type="match status" value="1"/>
</dbReference>
<dbReference type="SUPFAM" id="SSF57845">
    <property type="entry name" value="B-box zinc-binding domain"/>
    <property type="match status" value="1"/>
</dbReference>
<dbReference type="RefSeq" id="XP_038857266.1">
    <property type="nucleotide sequence ID" value="XM_039001338.1"/>
</dbReference>
<dbReference type="InterPro" id="IPR013083">
    <property type="entry name" value="Znf_RING/FYVE/PHD"/>
</dbReference>
<accession>A0A8U1ETI5</accession>
<evidence type="ECO:0000259" key="6">
    <source>
        <dbReference type="PROSITE" id="PS50089"/>
    </source>
</evidence>
<feature type="domain" description="RING-type" evidence="6">
    <location>
        <begin position="14"/>
        <end position="57"/>
    </location>
</feature>
<dbReference type="SUPFAM" id="SSF57850">
    <property type="entry name" value="RING/U-box"/>
    <property type="match status" value="1"/>
</dbReference>
<dbReference type="GeneID" id="120053987"/>
<dbReference type="SMART" id="SM00336">
    <property type="entry name" value="BBOX"/>
    <property type="match status" value="1"/>
</dbReference>
<dbReference type="InterPro" id="IPR017907">
    <property type="entry name" value="Znf_RING_CS"/>
</dbReference>
<keyword evidence="1" id="KW-0479">Metal-binding</keyword>